<reference evidence="1" key="1">
    <citation type="submission" date="2021-02" db="EMBL/GenBank/DDBJ databases">
        <authorList>
            <consortium name="DOE Joint Genome Institute"/>
            <person name="Ahrendt S."/>
            <person name="Looney B.P."/>
            <person name="Miyauchi S."/>
            <person name="Morin E."/>
            <person name="Drula E."/>
            <person name="Courty P.E."/>
            <person name="Chicoki N."/>
            <person name="Fauchery L."/>
            <person name="Kohler A."/>
            <person name="Kuo A."/>
            <person name="Labutti K."/>
            <person name="Pangilinan J."/>
            <person name="Lipzen A."/>
            <person name="Riley R."/>
            <person name="Andreopoulos W."/>
            <person name="He G."/>
            <person name="Johnson J."/>
            <person name="Barry K.W."/>
            <person name="Grigoriev I.V."/>
            <person name="Nagy L."/>
            <person name="Hibbett D."/>
            <person name="Henrissat B."/>
            <person name="Matheny P.B."/>
            <person name="Labbe J."/>
            <person name="Martin F."/>
        </authorList>
    </citation>
    <scope>NUCLEOTIDE SEQUENCE</scope>
    <source>
        <strain evidence="1">EC-137</strain>
    </source>
</reference>
<accession>A0ACB8QM43</accession>
<evidence type="ECO:0000313" key="1">
    <source>
        <dbReference type="EMBL" id="KAI0032891.1"/>
    </source>
</evidence>
<sequence length="575" mass="62820">MADSASSPASDPQPQTRSAVPALQRGRACLRCRKRKMRCDGGKPACQQCQKAKKGSQCEYDDGKGKTRTQILRENVARLEARVRELEGNATERAASSVTLFDPHSLSYSGDSSSPSSTGSPTSIPFTASASPYPFCARHSIPCCSSFSERVSCPSVITNTVHLDTAFTMAVVVFLPHAHQVGLVLQADRLRGSLLMSAEDQRHPVLMNAIYLWACYLSRPQALSQHESLYLSRATDAFNDAHRGLTKVVDVVQGCCLVALYLLTNGRLSEGSFYLSSAASLAVQWGLHRRVSEVIDSAISLDPSFVLPPPMDSVEQGERNLAFWQVYYLDSCWSPVLQRPRTIEDGRNMMSSITAPWPLEMEEYEAGTFPSVTDVPTVQTFLAHQGQVSSYPSGFSVSALRVKAAALVDAATRISSGWDARSPNLTDALIEQTNVVEVTINRFLSNLLPVQQLNAVLAADKHALLVVHSLAHYATIQLHFYLAGGADPVRHDKCLQAARAILFVIRHITDADYDYLDPIVGSCWAAAGCVFVREVTRVEAWSAVTSDCRPHVATLLSAMSKLSARFPLVGMYPCF</sequence>
<gene>
    <name evidence="1" type="ORF">K488DRAFT_48857</name>
</gene>
<protein>
    <submittedName>
        <fullName evidence="1">Uncharacterized protein</fullName>
    </submittedName>
</protein>
<proteinExistence type="predicted"/>
<comment type="caution">
    <text evidence="1">The sequence shown here is derived from an EMBL/GenBank/DDBJ whole genome shotgun (WGS) entry which is preliminary data.</text>
</comment>
<keyword evidence="2" id="KW-1185">Reference proteome</keyword>
<dbReference type="EMBL" id="MU273533">
    <property type="protein sequence ID" value="KAI0032891.1"/>
    <property type="molecule type" value="Genomic_DNA"/>
</dbReference>
<reference evidence="1" key="2">
    <citation type="journal article" date="2022" name="New Phytol.">
        <title>Evolutionary transition to the ectomycorrhizal habit in the genomes of a hyperdiverse lineage of mushroom-forming fungi.</title>
        <authorList>
            <person name="Looney B."/>
            <person name="Miyauchi S."/>
            <person name="Morin E."/>
            <person name="Drula E."/>
            <person name="Courty P.E."/>
            <person name="Kohler A."/>
            <person name="Kuo A."/>
            <person name="LaButti K."/>
            <person name="Pangilinan J."/>
            <person name="Lipzen A."/>
            <person name="Riley R."/>
            <person name="Andreopoulos W."/>
            <person name="He G."/>
            <person name="Johnson J."/>
            <person name="Nolan M."/>
            <person name="Tritt A."/>
            <person name="Barry K.W."/>
            <person name="Grigoriev I.V."/>
            <person name="Nagy L.G."/>
            <person name="Hibbett D."/>
            <person name="Henrissat B."/>
            <person name="Matheny P.B."/>
            <person name="Labbe J."/>
            <person name="Martin F.M."/>
        </authorList>
    </citation>
    <scope>NUCLEOTIDE SEQUENCE</scope>
    <source>
        <strain evidence="1">EC-137</strain>
    </source>
</reference>
<name>A0ACB8QM43_9AGAM</name>
<evidence type="ECO:0000313" key="2">
    <source>
        <dbReference type="Proteomes" id="UP000814128"/>
    </source>
</evidence>
<organism evidence="1 2">
    <name type="scientific">Vararia minispora EC-137</name>
    <dbReference type="NCBI Taxonomy" id="1314806"/>
    <lineage>
        <taxon>Eukaryota</taxon>
        <taxon>Fungi</taxon>
        <taxon>Dikarya</taxon>
        <taxon>Basidiomycota</taxon>
        <taxon>Agaricomycotina</taxon>
        <taxon>Agaricomycetes</taxon>
        <taxon>Russulales</taxon>
        <taxon>Lachnocladiaceae</taxon>
        <taxon>Vararia</taxon>
    </lineage>
</organism>
<dbReference type="Proteomes" id="UP000814128">
    <property type="component" value="Unassembled WGS sequence"/>
</dbReference>